<keyword evidence="3" id="KW-1185">Reference proteome</keyword>
<dbReference type="Proteomes" id="UP000184432">
    <property type="component" value="Unassembled WGS sequence"/>
</dbReference>
<protein>
    <submittedName>
        <fullName evidence="2">Uncharacterized protein</fullName>
    </submittedName>
</protein>
<feature type="transmembrane region" description="Helical" evidence="1">
    <location>
        <begin position="12"/>
        <end position="31"/>
    </location>
</feature>
<keyword evidence="1" id="KW-0472">Membrane</keyword>
<reference evidence="3" key="1">
    <citation type="submission" date="2016-11" db="EMBL/GenBank/DDBJ databases">
        <authorList>
            <person name="Varghese N."/>
            <person name="Submissions S."/>
        </authorList>
    </citation>
    <scope>NUCLEOTIDE SEQUENCE [LARGE SCALE GENOMIC DNA]</scope>
    <source>
        <strain evidence="3">DSM 22623</strain>
    </source>
</reference>
<dbReference type="OrthoDB" id="10000410at2"/>
<feature type="transmembrane region" description="Helical" evidence="1">
    <location>
        <begin position="37"/>
        <end position="59"/>
    </location>
</feature>
<gene>
    <name evidence="2" type="ORF">SAMN04488508_102243</name>
</gene>
<evidence type="ECO:0000313" key="3">
    <source>
        <dbReference type="Proteomes" id="UP000184432"/>
    </source>
</evidence>
<evidence type="ECO:0000256" key="1">
    <source>
        <dbReference type="SAM" id="Phobius"/>
    </source>
</evidence>
<keyword evidence="1" id="KW-1133">Transmembrane helix</keyword>
<dbReference type="AlphaFoldDB" id="A0A1M6CRK2"/>
<organism evidence="2 3">
    <name type="scientific">Aquimarina spongiae</name>
    <dbReference type="NCBI Taxonomy" id="570521"/>
    <lineage>
        <taxon>Bacteria</taxon>
        <taxon>Pseudomonadati</taxon>
        <taxon>Bacteroidota</taxon>
        <taxon>Flavobacteriia</taxon>
        <taxon>Flavobacteriales</taxon>
        <taxon>Flavobacteriaceae</taxon>
        <taxon>Aquimarina</taxon>
    </lineage>
</organism>
<dbReference type="RefSeq" id="WP_073314887.1">
    <property type="nucleotide sequence ID" value="NZ_FQYP01000002.1"/>
</dbReference>
<name>A0A1M6CRK2_9FLAO</name>
<dbReference type="EMBL" id="FQYP01000002">
    <property type="protein sequence ID" value="SHI63579.1"/>
    <property type="molecule type" value="Genomic_DNA"/>
</dbReference>
<sequence length="207" mass="24025">MYLIAYPLYDAIIGFGKVLGNFSHLWILYIQKAIPNWVIFACIALVLVLILGVIVVISFNKVQKSKRIVLKHELEKKVAEVLLKKRERELAFLRSGRGKHLGHFFEEYSARQQQAYIIGKEKDQQMQTLLPYHLLLSSQLSTLYPNFSKDEIQHCVFLYLNIPSEKTAKKLQLEVSEVQSIRCKLRTKVLKSNEQNLKTHVRAIVMN</sequence>
<proteinExistence type="predicted"/>
<evidence type="ECO:0000313" key="2">
    <source>
        <dbReference type="EMBL" id="SHI63579.1"/>
    </source>
</evidence>
<keyword evidence="1" id="KW-0812">Transmembrane</keyword>
<accession>A0A1M6CRK2</accession>